<dbReference type="Proteomes" id="UP000019246">
    <property type="component" value="Unassembled WGS sequence"/>
</dbReference>
<dbReference type="InterPro" id="IPR036291">
    <property type="entry name" value="NAD(P)-bd_dom_sf"/>
</dbReference>
<dbReference type="SUPFAM" id="SSF55347">
    <property type="entry name" value="Glyceraldehyde-3-phosphate dehydrogenase-like, C-terminal domain"/>
    <property type="match status" value="1"/>
</dbReference>
<keyword evidence="4" id="KW-1185">Reference proteome</keyword>
<dbReference type="SUPFAM" id="SSF51735">
    <property type="entry name" value="NAD(P)-binding Rossmann-fold domains"/>
    <property type="match status" value="1"/>
</dbReference>
<comment type="caution">
    <text evidence="3">The sequence shown here is derived from an EMBL/GenBank/DDBJ whole genome shotgun (WGS) entry which is preliminary data.</text>
</comment>
<dbReference type="GO" id="GO:0000166">
    <property type="term" value="F:nucleotide binding"/>
    <property type="evidence" value="ECO:0007669"/>
    <property type="project" value="InterPro"/>
</dbReference>
<sequence>MGERIMLKLGIVGTNWITDSFIDGATRSGEWELRAVYSRTMEKAADFAKKYGATQELFTDIGSMALSDAIDGVYIASPNGLHFEHALQFLKSGKHVIVEKPIFSTVRELSEAHQVAKENDVFLFEAARHIQEPNFKILQENLGKVGKLHGATLAYMKYSSRYDQVLSGQEPNIFSLHFSGGSLTDLGVYPLYSAVALFGEPKAAHYFATKMRTGVDANGPIILEYGDFNVTIIQGKNSTSFLNSEIYGEKGTLLIEPLTSIEKLSFHGNHGEEVLELAEPIVENDMQFEAGRFAKIIEKKDQSAYEALRDLSIQVLKLSNELRHQNDIYFDAEK</sequence>
<dbReference type="Pfam" id="PF01408">
    <property type="entry name" value="GFO_IDH_MocA"/>
    <property type="match status" value="1"/>
</dbReference>
<evidence type="ECO:0000313" key="3">
    <source>
        <dbReference type="EMBL" id="EUJ19379.1"/>
    </source>
</evidence>
<name>W7AWB6_9LIST</name>
<dbReference type="PANTHER" id="PTHR43054">
    <property type="match status" value="1"/>
</dbReference>
<protein>
    <submittedName>
        <fullName evidence="3">Oxidoreductase, Gfo/Idh/MocA family protein</fullName>
    </submittedName>
</protein>
<dbReference type="PANTHER" id="PTHR43054:SF1">
    <property type="entry name" value="SCYLLO-INOSITOL 2-DEHYDROGENASE (NADP(+)) IOLU"/>
    <property type="match status" value="1"/>
</dbReference>
<accession>W7AWB6</accession>
<proteinExistence type="predicted"/>
<reference evidence="3 4" key="1">
    <citation type="journal article" date="2014" name="Int. J. Syst. Evol. Microbiol.">
        <title>Listeria floridensis sp. nov., Listeria aquatica sp. nov., Listeria cornellensis sp. nov., Listeria riparia sp. nov. and Listeria grandensis sp. nov., from agricultural and natural environments.</title>
        <authorList>
            <person name="den Bakker H.C."/>
            <person name="Warchocki S."/>
            <person name="Wright E.M."/>
            <person name="Allred A.F."/>
            <person name="Ahlstrom C."/>
            <person name="Manuel C.S."/>
            <person name="Stasiewicz M.J."/>
            <person name="Burrell A."/>
            <person name="Roof S."/>
            <person name="Strawn L."/>
            <person name="Fortes E.D."/>
            <person name="Nightingale K.K."/>
            <person name="Kephart D."/>
            <person name="Wiedmann M."/>
        </authorList>
    </citation>
    <scope>NUCLEOTIDE SEQUENCE [LARGE SCALE GENOMIC DNA]</scope>
    <source>
        <strain evidence="3 4">FSL S10-1188</strain>
    </source>
</reference>
<dbReference type="InterPro" id="IPR000683">
    <property type="entry name" value="Gfo/Idh/MocA-like_OxRdtase_N"/>
</dbReference>
<evidence type="ECO:0000259" key="2">
    <source>
        <dbReference type="Pfam" id="PF22725"/>
    </source>
</evidence>
<dbReference type="Gene3D" id="3.30.360.10">
    <property type="entry name" value="Dihydrodipicolinate Reductase, domain 2"/>
    <property type="match status" value="1"/>
</dbReference>
<dbReference type="PATRIC" id="fig|1265818.5.peg.1457"/>
<dbReference type="InterPro" id="IPR055170">
    <property type="entry name" value="GFO_IDH_MocA-like_dom"/>
</dbReference>
<evidence type="ECO:0000259" key="1">
    <source>
        <dbReference type="Pfam" id="PF01408"/>
    </source>
</evidence>
<feature type="domain" description="Gfo/Idh/MocA-like oxidoreductase N-terminal" evidence="1">
    <location>
        <begin position="8"/>
        <end position="124"/>
    </location>
</feature>
<organism evidence="3 4">
    <name type="scientific">Listeria aquatica FSL S10-1188</name>
    <dbReference type="NCBI Taxonomy" id="1265818"/>
    <lineage>
        <taxon>Bacteria</taxon>
        <taxon>Bacillati</taxon>
        <taxon>Bacillota</taxon>
        <taxon>Bacilli</taxon>
        <taxon>Bacillales</taxon>
        <taxon>Listeriaceae</taxon>
        <taxon>Listeria</taxon>
    </lineage>
</organism>
<dbReference type="Gene3D" id="3.40.50.720">
    <property type="entry name" value="NAD(P)-binding Rossmann-like Domain"/>
    <property type="match status" value="1"/>
</dbReference>
<dbReference type="Pfam" id="PF22725">
    <property type="entry name" value="GFO_IDH_MocA_C3"/>
    <property type="match status" value="1"/>
</dbReference>
<dbReference type="EMBL" id="AOCG01000007">
    <property type="protein sequence ID" value="EUJ19379.1"/>
    <property type="molecule type" value="Genomic_DNA"/>
</dbReference>
<feature type="domain" description="GFO/IDH/MocA-like oxidoreductase" evidence="2">
    <location>
        <begin position="143"/>
        <end position="253"/>
    </location>
</feature>
<evidence type="ECO:0000313" key="4">
    <source>
        <dbReference type="Proteomes" id="UP000019246"/>
    </source>
</evidence>
<gene>
    <name evidence="3" type="ORF">MAQA_07277</name>
</gene>
<dbReference type="STRING" id="1265818.MAQA_07277"/>
<dbReference type="AlphaFoldDB" id="W7AWB6"/>